<keyword evidence="6" id="KW-0234">DNA repair</keyword>
<dbReference type="GO" id="GO:0031011">
    <property type="term" value="C:Ino80 complex"/>
    <property type="evidence" value="ECO:0007669"/>
    <property type="project" value="UniProtKB-UniRule"/>
</dbReference>
<dbReference type="InterPro" id="IPR038718">
    <property type="entry name" value="SNF2-like_sf"/>
</dbReference>
<keyword evidence="6" id="KW-0227">DNA damage</keyword>
<comment type="subcellular location">
    <subcellularLocation>
        <location evidence="1 6">Nucleus</location>
    </subcellularLocation>
</comment>
<evidence type="ECO:0000313" key="8">
    <source>
        <dbReference type="WBParaSite" id="SSLN_0000871801-mRNA-1"/>
    </source>
</evidence>
<dbReference type="WBParaSite" id="SSLN_0000871801-mRNA-1">
    <property type="protein sequence ID" value="SSLN_0000871801-mRNA-1"/>
    <property type="gene ID" value="SSLN_0000871801"/>
</dbReference>
<reference evidence="8" key="1">
    <citation type="submission" date="2016-06" db="UniProtKB">
        <authorList>
            <consortium name="WormBaseParasite"/>
        </authorList>
    </citation>
    <scope>IDENTIFICATION</scope>
</reference>
<keyword evidence="6" id="KW-0378">Hydrolase</keyword>
<keyword evidence="4 6" id="KW-0238">DNA-binding</keyword>
<comment type="function">
    <text evidence="6">ATPase component of the INO80 complex which remodels chromatin by shifting nucleosomes and is involved in DNA repair.</text>
</comment>
<dbReference type="InterPro" id="IPR014001">
    <property type="entry name" value="Helicase_ATP-bd"/>
</dbReference>
<organism evidence="8">
    <name type="scientific">Schistocephalus solidus</name>
    <name type="common">Tapeworm</name>
    <dbReference type="NCBI Taxonomy" id="70667"/>
    <lineage>
        <taxon>Eukaryota</taxon>
        <taxon>Metazoa</taxon>
        <taxon>Spiralia</taxon>
        <taxon>Lophotrochozoa</taxon>
        <taxon>Platyhelminthes</taxon>
        <taxon>Cestoda</taxon>
        <taxon>Eucestoda</taxon>
        <taxon>Diphyllobothriidea</taxon>
        <taxon>Diphyllobothriidae</taxon>
        <taxon>Schistocephalus</taxon>
    </lineage>
</organism>
<dbReference type="Gene3D" id="3.40.50.10810">
    <property type="entry name" value="Tandem AAA-ATPase domain"/>
    <property type="match status" value="1"/>
</dbReference>
<dbReference type="PROSITE" id="PS51192">
    <property type="entry name" value="HELICASE_ATP_BIND_1"/>
    <property type="match status" value="1"/>
</dbReference>
<sequence>LSEFALPPTAEVAAAATAAAATPALSSSTTEVTRPPSIFCGDLKAYQLRGLTWLLTLFDQGINGILADEMGLGKTIQTIAFLGSLAEKYNLWGPFLIVTPASTLHNWTQEFAKFMPAFRLVPYWGSPAERKVLRRFWSASHNVAGAEDATAAAPSTAFAALGTAESPFHVVVTSYQVVLQDAKFINKTAWTYIVLDEAHAIKSTSRCFLGTKERAGTRGLRRAHYLRPTSPPVLLTLS</sequence>
<evidence type="ECO:0000259" key="7">
    <source>
        <dbReference type="PROSITE" id="PS51192"/>
    </source>
</evidence>
<dbReference type="SMART" id="SM00487">
    <property type="entry name" value="DEXDc"/>
    <property type="match status" value="1"/>
</dbReference>
<proteinExistence type="inferred from homology"/>
<dbReference type="PANTHER" id="PTHR45685:SF2">
    <property type="entry name" value="CHROMATIN-REMODELING ATPASE INO80"/>
    <property type="match status" value="1"/>
</dbReference>
<name>A0A183SVY7_SCHSO</name>
<dbReference type="InterPro" id="IPR050520">
    <property type="entry name" value="INO80/SWR1_helicase"/>
</dbReference>
<dbReference type="GO" id="GO:0042393">
    <property type="term" value="F:histone binding"/>
    <property type="evidence" value="ECO:0007669"/>
    <property type="project" value="TreeGrafter"/>
</dbReference>
<evidence type="ECO:0000256" key="3">
    <source>
        <dbReference type="ARBA" id="ARBA00022840"/>
    </source>
</evidence>
<dbReference type="EC" id="3.6.4.-" evidence="6"/>
<evidence type="ECO:0000256" key="2">
    <source>
        <dbReference type="ARBA" id="ARBA00022741"/>
    </source>
</evidence>
<feature type="domain" description="Helicase ATP-binding" evidence="7">
    <location>
        <begin position="55"/>
        <end position="238"/>
    </location>
</feature>
<dbReference type="AlphaFoldDB" id="A0A183SVY7"/>
<dbReference type="GO" id="GO:0006338">
    <property type="term" value="P:chromatin remodeling"/>
    <property type="evidence" value="ECO:0007669"/>
    <property type="project" value="UniProtKB-UniRule"/>
</dbReference>
<dbReference type="GO" id="GO:0003677">
    <property type="term" value="F:DNA binding"/>
    <property type="evidence" value="ECO:0007669"/>
    <property type="project" value="UniProtKB-UniRule"/>
</dbReference>
<keyword evidence="3 6" id="KW-0067">ATP-binding</keyword>
<protein>
    <recommendedName>
        <fullName evidence="6">Chromatin-remodeling ATPase INO80</fullName>
        <ecNumber evidence="6">3.6.4.-</ecNumber>
    </recommendedName>
</protein>
<evidence type="ECO:0000256" key="1">
    <source>
        <dbReference type="ARBA" id="ARBA00004123"/>
    </source>
</evidence>
<evidence type="ECO:0000256" key="6">
    <source>
        <dbReference type="RuleBase" id="RU368001"/>
    </source>
</evidence>
<comment type="catalytic activity">
    <reaction evidence="6">
        <text>ATP + H2O = ADP + phosphate + H(+)</text>
        <dbReference type="Rhea" id="RHEA:13065"/>
        <dbReference type="ChEBI" id="CHEBI:15377"/>
        <dbReference type="ChEBI" id="CHEBI:15378"/>
        <dbReference type="ChEBI" id="CHEBI:30616"/>
        <dbReference type="ChEBI" id="CHEBI:43474"/>
        <dbReference type="ChEBI" id="CHEBI:456216"/>
    </reaction>
</comment>
<dbReference type="GO" id="GO:0005524">
    <property type="term" value="F:ATP binding"/>
    <property type="evidence" value="ECO:0007669"/>
    <property type="project" value="UniProtKB-UniRule"/>
</dbReference>
<comment type="subunit">
    <text evidence="6">Component of the INO80 chromatin-remodeling complex.</text>
</comment>
<comment type="domain">
    <text evidence="6">The DBINO region is involved in binding to DNA.</text>
</comment>
<dbReference type="GO" id="GO:0016887">
    <property type="term" value="F:ATP hydrolysis activity"/>
    <property type="evidence" value="ECO:0007669"/>
    <property type="project" value="TreeGrafter"/>
</dbReference>
<dbReference type="InterPro" id="IPR000330">
    <property type="entry name" value="SNF2_N"/>
</dbReference>
<comment type="similarity">
    <text evidence="6">Belongs to the SNF2/RAD54 helicase family.</text>
</comment>
<evidence type="ECO:0000256" key="5">
    <source>
        <dbReference type="ARBA" id="ARBA00023242"/>
    </source>
</evidence>
<dbReference type="InterPro" id="IPR027417">
    <property type="entry name" value="P-loop_NTPase"/>
</dbReference>
<dbReference type="GO" id="GO:0006281">
    <property type="term" value="P:DNA repair"/>
    <property type="evidence" value="ECO:0007669"/>
    <property type="project" value="UniProtKB-UniRule"/>
</dbReference>
<dbReference type="SUPFAM" id="SSF52540">
    <property type="entry name" value="P-loop containing nucleoside triphosphate hydrolases"/>
    <property type="match status" value="1"/>
</dbReference>
<evidence type="ECO:0000256" key="4">
    <source>
        <dbReference type="ARBA" id="ARBA00023125"/>
    </source>
</evidence>
<dbReference type="Pfam" id="PF00176">
    <property type="entry name" value="SNF2-rel_dom"/>
    <property type="match status" value="1"/>
</dbReference>
<keyword evidence="5" id="KW-0539">Nucleus</keyword>
<accession>A0A183SVY7</accession>
<dbReference type="PANTHER" id="PTHR45685">
    <property type="entry name" value="HELICASE SRCAP-RELATED"/>
    <property type="match status" value="1"/>
</dbReference>
<keyword evidence="2" id="KW-0547">Nucleotide-binding</keyword>